<dbReference type="OrthoDB" id="2113294at2759"/>
<evidence type="ECO:0000313" key="2">
    <source>
        <dbReference type="Proteomes" id="UP000601435"/>
    </source>
</evidence>
<name>A0A812N0W1_9DINO</name>
<sequence length="214" mass="23863">DTFGTDGTVLDHQFWGRIRPLTDYPLHRFLTLIPGFSPRNTFLGAATVASRTEDSDAAKELPHRNWQCVLWSKVHPWLNASLGWPTYHLSLLREYSKYCKVIATIDKQDTFGTEKILKSCCPEIDIRNVQSPASFKDLLQSSAVYLGVGEPLIAPSCFEALSVGTHASDLEVGSLCKAGGLVRKAWGFGFRAMDVLELGTPRFLTVSVLRMREM</sequence>
<organism evidence="1 2">
    <name type="scientific">Symbiodinium necroappetens</name>
    <dbReference type="NCBI Taxonomy" id="1628268"/>
    <lineage>
        <taxon>Eukaryota</taxon>
        <taxon>Sar</taxon>
        <taxon>Alveolata</taxon>
        <taxon>Dinophyceae</taxon>
        <taxon>Suessiales</taxon>
        <taxon>Symbiodiniaceae</taxon>
        <taxon>Symbiodinium</taxon>
    </lineage>
</organism>
<dbReference type="AlphaFoldDB" id="A0A812N0W1"/>
<reference evidence="1" key="1">
    <citation type="submission" date="2021-02" db="EMBL/GenBank/DDBJ databases">
        <authorList>
            <person name="Dougan E. K."/>
            <person name="Rhodes N."/>
            <person name="Thang M."/>
            <person name="Chan C."/>
        </authorList>
    </citation>
    <scope>NUCLEOTIDE SEQUENCE</scope>
</reference>
<dbReference type="EMBL" id="CAJNJA010011406">
    <property type="protein sequence ID" value="CAE7271967.1"/>
    <property type="molecule type" value="Genomic_DNA"/>
</dbReference>
<feature type="non-terminal residue" evidence="1">
    <location>
        <position position="214"/>
    </location>
</feature>
<comment type="caution">
    <text evidence="1">The sequence shown here is derived from an EMBL/GenBank/DDBJ whole genome shotgun (WGS) entry which is preliminary data.</text>
</comment>
<protein>
    <submittedName>
        <fullName evidence="1">Uncharacterized protein</fullName>
    </submittedName>
</protein>
<evidence type="ECO:0000313" key="1">
    <source>
        <dbReference type="EMBL" id="CAE7271967.1"/>
    </source>
</evidence>
<proteinExistence type="predicted"/>
<dbReference type="Proteomes" id="UP000601435">
    <property type="component" value="Unassembled WGS sequence"/>
</dbReference>
<accession>A0A812N0W1</accession>
<gene>
    <name evidence="1" type="ORF">SNEC2469_LOCUS6531</name>
</gene>
<keyword evidence="2" id="KW-1185">Reference proteome</keyword>